<dbReference type="STRING" id="35722.A0A0B7MYW1"/>
<comment type="catalytic activity">
    <reaction evidence="1 4">
        <text>[protein]-peptidylproline (omega=180) = [protein]-peptidylproline (omega=0)</text>
        <dbReference type="Rhea" id="RHEA:16237"/>
        <dbReference type="Rhea" id="RHEA-COMP:10747"/>
        <dbReference type="Rhea" id="RHEA-COMP:10748"/>
        <dbReference type="ChEBI" id="CHEBI:83833"/>
        <dbReference type="ChEBI" id="CHEBI:83834"/>
        <dbReference type="EC" id="5.2.1.8"/>
    </reaction>
</comment>
<dbReference type="GO" id="GO:0006457">
    <property type="term" value="P:protein folding"/>
    <property type="evidence" value="ECO:0007669"/>
    <property type="project" value="TreeGrafter"/>
</dbReference>
<feature type="domain" description="PPIase cyclophilin-type" evidence="5">
    <location>
        <begin position="82"/>
        <end position="240"/>
    </location>
</feature>
<accession>A0A0B7MYW1</accession>
<dbReference type="PANTHER" id="PTHR11071">
    <property type="entry name" value="PEPTIDYL-PROLYL CIS-TRANS ISOMERASE"/>
    <property type="match status" value="1"/>
</dbReference>
<gene>
    <name evidence="6" type="primary">PARPA_01624.1 scaffold 1359</name>
</gene>
<dbReference type="EC" id="5.2.1.8" evidence="4"/>
<name>A0A0B7MYW1_9FUNG</name>
<dbReference type="AlphaFoldDB" id="A0A0B7MYW1"/>
<keyword evidence="2 4" id="KW-0697">Rotamase</keyword>
<dbReference type="EMBL" id="LN719426">
    <property type="protein sequence ID" value="CEP08313.1"/>
    <property type="molecule type" value="Genomic_DNA"/>
</dbReference>
<reference evidence="6 7" key="1">
    <citation type="submission" date="2014-09" db="EMBL/GenBank/DDBJ databases">
        <authorList>
            <person name="Ellenberger Sabrina"/>
        </authorList>
    </citation>
    <scope>NUCLEOTIDE SEQUENCE [LARGE SCALE GENOMIC DNA]</scope>
    <source>
        <strain evidence="6 7">CBS 412.66</strain>
    </source>
</reference>
<proteinExistence type="inferred from homology"/>
<keyword evidence="7" id="KW-1185">Reference proteome</keyword>
<dbReference type="InterPro" id="IPR029000">
    <property type="entry name" value="Cyclophilin-like_dom_sf"/>
</dbReference>
<evidence type="ECO:0000313" key="6">
    <source>
        <dbReference type="EMBL" id="CEP08313.1"/>
    </source>
</evidence>
<evidence type="ECO:0000256" key="1">
    <source>
        <dbReference type="ARBA" id="ARBA00000971"/>
    </source>
</evidence>
<dbReference type="GO" id="GO:0003755">
    <property type="term" value="F:peptidyl-prolyl cis-trans isomerase activity"/>
    <property type="evidence" value="ECO:0007669"/>
    <property type="project" value="UniProtKB-UniRule"/>
</dbReference>
<dbReference type="GO" id="GO:0005737">
    <property type="term" value="C:cytoplasm"/>
    <property type="evidence" value="ECO:0007669"/>
    <property type="project" value="TreeGrafter"/>
</dbReference>
<protein>
    <recommendedName>
        <fullName evidence="4">Peptidyl-prolyl cis-trans isomerase</fullName>
        <shortName evidence="4">PPIase</shortName>
        <ecNumber evidence="4">5.2.1.8</ecNumber>
    </recommendedName>
</protein>
<organism evidence="6 7">
    <name type="scientific">Parasitella parasitica</name>
    <dbReference type="NCBI Taxonomy" id="35722"/>
    <lineage>
        <taxon>Eukaryota</taxon>
        <taxon>Fungi</taxon>
        <taxon>Fungi incertae sedis</taxon>
        <taxon>Mucoromycota</taxon>
        <taxon>Mucoromycotina</taxon>
        <taxon>Mucoromycetes</taxon>
        <taxon>Mucorales</taxon>
        <taxon>Mucorineae</taxon>
        <taxon>Mucoraceae</taxon>
        <taxon>Parasitella</taxon>
    </lineage>
</organism>
<comment type="similarity">
    <text evidence="4">Belongs to the cyclophilin-type PPIase family.</text>
</comment>
<keyword evidence="3 4" id="KW-0413">Isomerase</keyword>
<comment type="function">
    <text evidence="4">PPIases accelerate the folding of proteins. It catalyzes the cis-trans isomerization of proline imidic peptide bonds in oligopeptides.</text>
</comment>
<dbReference type="Pfam" id="PF00160">
    <property type="entry name" value="Pro_isomerase"/>
    <property type="match status" value="1"/>
</dbReference>
<dbReference type="GO" id="GO:0016018">
    <property type="term" value="F:cyclosporin A binding"/>
    <property type="evidence" value="ECO:0007669"/>
    <property type="project" value="TreeGrafter"/>
</dbReference>
<dbReference type="PROSITE" id="PS50072">
    <property type="entry name" value="CSA_PPIASE_2"/>
    <property type="match status" value="1"/>
</dbReference>
<evidence type="ECO:0000259" key="5">
    <source>
        <dbReference type="PROSITE" id="PS50072"/>
    </source>
</evidence>
<evidence type="ECO:0000256" key="2">
    <source>
        <dbReference type="ARBA" id="ARBA00023110"/>
    </source>
</evidence>
<dbReference type="FunFam" id="2.40.100.10:FF:000025">
    <property type="entry name" value="Peptidyl-prolyl cis-trans isomerase CYP19-2"/>
    <property type="match status" value="1"/>
</dbReference>
<dbReference type="PANTHER" id="PTHR11071:SF561">
    <property type="entry name" value="PEPTIDYL-PROLYL CIS-TRANS ISOMERASE D-RELATED"/>
    <property type="match status" value="1"/>
</dbReference>
<dbReference type="Gene3D" id="2.40.100.10">
    <property type="entry name" value="Cyclophilin-like"/>
    <property type="match status" value="1"/>
</dbReference>
<dbReference type="Proteomes" id="UP000054107">
    <property type="component" value="Unassembled WGS sequence"/>
</dbReference>
<dbReference type="PRINTS" id="PR00153">
    <property type="entry name" value="CSAPPISMRASE"/>
</dbReference>
<evidence type="ECO:0000256" key="4">
    <source>
        <dbReference type="RuleBase" id="RU363019"/>
    </source>
</evidence>
<dbReference type="SUPFAM" id="SSF50891">
    <property type="entry name" value="Cyclophilin-like"/>
    <property type="match status" value="1"/>
</dbReference>
<dbReference type="OrthoDB" id="193499at2759"/>
<evidence type="ECO:0000256" key="3">
    <source>
        <dbReference type="ARBA" id="ARBA00023235"/>
    </source>
</evidence>
<dbReference type="InterPro" id="IPR002130">
    <property type="entry name" value="Cyclophilin-type_PPIase_dom"/>
</dbReference>
<sequence length="243" mass="26914">MARKVFFEIKIGDIASYKDELKRYNGAKTWVKQWHSTYGFASDDLDQLGAEDKETLNDILSNEPTATSEKWIVDAPTPLAGGQIVIELHDKECPKTCENFVQLCVGGKIGKSSKKPLHYKDTHMFRLVNDFMVQGGDVTRGDGSGGDSIYNGKFNDEKPGLSKKFTETGLVAMANSGKNSNTSQFFITLSDKHAQFDKINGKYVIFGQVIRGFDVLTAINQVSQVKEQPQSTITITNCGEIEI</sequence>
<evidence type="ECO:0000313" key="7">
    <source>
        <dbReference type="Proteomes" id="UP000054107"/>
    </source>
</evidence>